<dbReference type="AlphaFoldDB" id="C8X0R8"/>
<gene>
    <name evidence="1" type="ordered locus">Dret_0723</name>
</gene>
<dbReference type="STRING" id="485915.Dret_0723"/>
<dbReference type="eggNOG" id="ENOG50319F9">
    <property type="taxonomic scope" value="Bacteria"/>
</dbReference>
<proteinExistence type="predicted"/>
<accession>C8X0R8</accession>
<sequence length="145" mass="16220">MRCILPRLMSHLVVPVVVLAFVALLSGMGSSSTKIVRQVPEPDRSFTVVIRDVAARSYEVDHFSIQGVTYLPAQLGKAKLGIDFNRIARVDMLDQGEAFSARIRFQDGTRQEVQLEPDITFTGQSKWGPIELSIGDIYSFEFQTE</sequence>
<dbReference type="RefSeq" id="WP_015751173.1">
    <property type="nucleotide sequence ID" value="NC_013223.1"/>
</dbReference>
<evidence type="ECO:0000313" key="2">
    <source>
        <dbReference type="Proteomes" id="UP000001052"/>
    </source>
</evidence>
<dbReference type="EMBL" id="CP001734">
    <property type="protein sequence ID" value="ACV68015.1"/>
    <property type="molecule type" value="Genomic_DNA"/>
</dbReference>
<name>C8X0R8_DESRD</name>
<evidence type="ECO:0000313" key="1">
    <source>
        <dbReference type="EMBL" id="ACV68015.1"/>
    </source>
</evidence>
<dbReference type="HOGENOM" id="CLU_1783764_0_0_7"/>
<reference evidence="1 2" key="2">
    <citation type="journal article" date="2010" name="Stand. Genomic Sci.">
        <title>Complete genome sequence of Desulfohalobium retbaense type strain (HR(100)).</title>
        <authorList>
            <person name="Spring S."/>
            <person name="Nolan M."/>
            <person name="Lapidus A."/>
            <person name="Glavina Del Rio T."/>
            <person name="Copeland A."/>
            <person name="Tice H."/>
            <person name="Cheng J.F."/>
            <person name="Lucas S."/>
            <person name="Land M."/>
            <person name="Chen F."/>
            <person name="Bruce D."/>
            <person name="Goodwin L."/>
            <person name="Pitluck S."/>
            <person name="Ivanova N."/>
            <person name="Mavromatis K."/>
            <person name="Mikhailova N."/>
            <person name="Pati A."/>
            <person name="Chen A."/>
            <person name="Palaniappan K."/>
            <person name="Hauser L."/>
            <person name="Chang Y.J."/>
            <person name="Jeffries C.D."/>
            <person name="Munk C."/>
            <person name="Kiss H."/>
            <person name="Chain P."/>
            <person name="Han C."/>
            <person name="Brettin T."/>
            <person name="Detter J.C."/>
            <person name="Schuler E."/>
            <person name="Goker M."/>
            <person name="Rohde M."/>
            <person name="Bristow J."/>
            <person name="Eisen J.A."/>
            <person name="Markowitz V."/>
            <person name="Hugenholtz P."/>
            <person name="Kyrpides N.C."/>
            <person name="Klenk H.P."/>
        </authorList>
    </citation>
    <scope>NUCLEOTIDE SEQUENCE [LARGE SCALE GENOMIC DNA]</scope>
    <source>
        <strain evidence="1 2">DSM 5692</strain>
    </source>
</reference>
<keyword evidence="2" id="KW-1185">Reference proteome</keyword>
<dbReference type="Proteomes" id="UP000001052">
    <property type="component" value="Chromosome"/>
</dbReference>
<reference evidence="2" key="1">
    <citation type="submission" date="2009-09" db="EMBL/GenBank/DDBJ databases">
        <title>The complete chromosome of Desulfohalobium retbaense DSM 5692.</title>
        <authorList>
            <consortium name="US DOE Joint Genome Institute (JGI-PGF)"/>
            <person name="Lucas S."/>
            <person name="Copeland A."/>
            <person name="Lapidus A."/>
            <person name="Glavina del Rio T."/>
            <person name="Dalin E."/>
            <person name="Tice H."/>
            <person name="Bruce D."/>
            <person name="Goodwin L."/>
            <person name="Pitluck S."/>
            <person name="Kyrpides N."/>
            <person name="Mavromatis K."/>
            <person name="Ivanova N."/>
            <person name="Mikhailova N."/>
            <person name="Munk A.C."/>
            <person name="Brettin T."/>
            <person name="Detter J.C."/>
            <person name="Han C."/>
            <person name="Tapia R."/>
            <person name="Larimer F."/>
            <person name="Land M."/>
            <person name="Hauser L."/>
            <person name="Markowitz V."/>
            <person name="Cheng J.-F."/>
            <person name="Hugenholtz P."/>
            <person name="Woyke T."/>
            <person name="Wu D."/>
            <person name="Spring S."/>
            <person name="Klenk H.-P."/>
            <person name="Eisen J.A."/>
        </authorList>
    </citation>
    <scope>NUCLEOTIDE SEQUENCE [LARGE SCALE GENOMIC DNA]</scope>
    <source>
        <strain evidence="2">DSM 5692</strain>
    </source>
</reference>
<protein>
    <submittedName>
        <fullName evidence="1">Uncharacterized protein</fullName>
    </submittedName>
</protein>
<dbReference type="KEGG" id="drt:Dret_0723"/>
<organism evidence="1 2">
    <name type="scientific">Desulfohalobium retbaense (strain ATCC 49708 / DSM 5692 / JCM 16813 / HR100)</name>
    <dbReference type="NCBI Taxonomy" id="485915"/>
    <lineage>
        <taxon>Bacteria</taxon>
        <taxon>Pseudomonadati</taxon>
        <taxon>Thermodesulfobacteriota</taxon>
        <taxon>Desulfovibrionia</taxon>
        <taxon>Desulfovibrionales</taxon>
        <taxon>Desulfohalobiaceae</taxon>
        <taxon>Desulfohalobium</taxon>
    </lineage>
</organism>